<dbReference type="AlphaFoldDB" id="A0A1X2LUG1"/>
<dbReference type="SUPFAM" id="SSF140459">
    <property type="entry name" value="PE/PPE dimer-like"/>
    <property type="match status" value="1"/>
</dbReference>
<dbReference type="Proteomes" id="UP000193247">
    <property type="component" value="Unassembled WGS sequence"/>
</dbReference>
<dbReference type="OrthoDB" id="4752972at2"/>
<dbReference type="EMBL" id="NCXP01000012">
    <property type="protein sequence ID" value="OSC40599.1"/>
    <property type="molecule type" value="Genomic_DNA"/>
</dbReference>
<dbReference type="InterPro" id="IPR000084">
    <property type="entry name" value="PE-PGRS_N"/>
</dbReference>
<feature type="domain" description="PE" evidence="1">
    <location>
        <begin position="4"/>
        <end position="94"/>
    </location>
</feature>
<organism evidence="2 3">
    <name type="scientific">Mycobacterium decipiens</name>
    <dbReference type="NCBI Taxonomy" id="1430326"/>
    <lineage>
        <taxon>Bacteria</taxon>
        <taxon>Bacillati</taxon>
        <taxon>Actinomycetota</taxon>
        <taxon>Actinomycetes</taxon>
        <taxon>Mycobacteriales</taxon>
        <taxon>Mycobacteriaceae</taxon>
        <taxon>Mycobacterium</taxon>
    </lineage>
</organism>
<proteinExistence type="predicted"/>
<reference evidence="2 3" key="1">
    <citation type="submission" date="2017-04" db="EMBL/GenBank/DDBJ databases">
        <title>The new phylogeny of genus Mycobacterium.</title>
        <authorList>
            <person name="Tortoli E."/>
            <person name="Trovato A."/>
            <person name="Cirillo D.M."/>
        </authorList>
    </citation>
    <scope>NUCLEOTIDE SEQUENCE [LARGE SCALE GENOMIC DNA]</scope>
    <source>
        <strain evidence="2 3">TBL 1200985</strain>
    </source>
</reference>
<keyword evidence="3" id="KW-1185">Reference proteome</keyword>
<accession>A0A1X2LUG1</accession>
<name>A0A1X2LUG1_9MYCO</name>
<evidence type="ECO:0000259" key="1">
    <source>
        <dbReference type="Pfam" id="PF00934"/>
    </source>
</evidence>
<comment type="caution">
    <text evidence="2">The sequence shown here is derived from an EMBL/GenBank/DDBJ whole genome shotgun (WGS) entry which is preliminary data.</text>
</comment>
<dbReference type="STRING" id="1430326.B8W66_11975"/>
<protein>
    <submittedName>
        <fullName evidence="2">PE family protein</fullName>
    </submittedName>
</protein>
<sequence>MSIMHAEPEMLAATAGELQSINAAARAGNAAAAGPTTAVVPAAADLVSLLTASQFVTHAQLYQAISAEAMAVQEQLATTLGISAGSYAATEAANAATIG</sequence>
<dbReference type="RefSeq" id="WP_085325243.1">
    <property type="nucleotide sequence ID" value="NZ_NCXP01000012.1"/>
</dbReference>
<dbReference type="Gene3D" id="1.10.287.850">
    <property type="entry name" value="HP0062-like domain"/>
    <property type="match status" value="1"/>
</dbReference>
<dbReference type="InterPro" id="IPR038332">
    <property type="entry name" value="PPE_sf"/>
</dbReference>
<evidence type="ECO:0000313" key="3">
    <source>
        <dbReference type="Proteomes" id="UP000193247"/>
    </source>
</evidence>
<evidence type="ECO:0000313" key="2">
    <source>
        <dbReference type="EMBL" id="OSC40599.1"/>
    </source>
</evidence>
<dbReference type="Pfam" id="PF00934">
    <property type="entry name" value="PE"/>
    <property type="match status" value="1"/>
</dbReference>
<gene>
    <name evidence="2" type="ORF">B8W66_11975</name>
</gene>